<keyword evidence="1" id="KW-0813">Transport</keyword>
<sequence>MSSPSLAYISSISRLFKSTTLTKGLVTELLAENDWKNVLSILKERNFIEDIPATFDDAEIEIKRRAIDQIYKILNFSSSVKSAHDIVDLYYYYLTLDEFKSIIAGIYNKSRSSKIVFLSKISESNPTTIEELRSIIRGTIYSNALEYALSKNPRNLSQLESLLDFYFIDKLSSIIDTFKGDWKAAAEAIICGYKDYYSASLAIRQRIAIPLTCKILPDTIRDLQSSKLEEVANILRRTQYSRNIELGDAYSALYSLYRLARIEARKASIYAFMGSPFTPVTALAISELIKLDMEDLIMIINGLKIKMNKEAIKSRLSLEII</sequence>
<dbReference type="AlphaFoldDB" id="A0A2T9X607"/>
<dbReference type="InterPro" id="IPR002843">
    <property type="entry name" value="ATPase_V0-cplx_csu/dsu"/>
</dbReference>
<evidence type="ECO:0000313" key="4">
    <source>
        <dbReference type="Proteomes" id="UP000245638"/>
    </source>
</evidence>
<dbReference type="InterPro" id="IPR044911">
    <property type="entry name" value="V-type_ATPase_csu/dsu_dom_3"/>
</dbReference>
<dbReference type="Gene3D" id="1.10.132.50">
    <property type="entry name" value="ATP synthase (C/AC39) subunit, domain 3"/>
    <property type="match status" value="1"/>
</dbReference>
<accession>A0A2T9X607</accession>
<dbReference type="SUPFAM" id="SSF103486">
    <property type="entry name" value="V-type ATP synthase subunit C"/>
    <property type="match status" value="1"/>
</dbReference>
<proteinExistence type="predicted"/>
<dbReference type="InterPro" id="IPR036079">
    <property type="entry name" value="ATPase_csu/dsu_sf"/>
</dbReference>
<name>A0A2T9X607_9CREN</name>
<evidence type="ECO:0000256" key="2">
    <source>
        <dbReference type="ARBA" id="ARBA00023065"/>
    </source>
</evidence>
<dbReference type="Pfam" id="PF01992">
    <property type="entry name" value="vATP-synt_AC39"/>
    <property type="match status" value="1"/>
</dbReference>
<gene>
    <name evidence="3" type="ORF">DDW13_04925</name>
</gene>
<dbReference type="EMBL" id="QEFD01000141">
    <property type="protein sequence ID" value="PVU75472.1"/>
    <property type="molecule type" value="Genomic_DNA"/>
</dbReference>
<evidence type="ECO:0000313" key="3">
    <source>
        <dbReference type="EMBL" id="PVU75472.1"/>
    </source>
</evidence>
<evidence type="ECO:0000256" key="1">
    <source>
        <dbReference type="ARBA" id="ARBA00022448"/>
    </source>
</evidence>
<keyword evidence="2" id="KW-0406">Ion transport</keyword>
<dbReference type="GO" id="GO:0046961">
    <property type="term" value="F:proton-transporting ATPase activity, rotational mechanism"/>
    <property type="evidence" value="ECO:0007669"/>
    <property type="project" value="InterPro"/>
</dbReference>
<reference evidence="3 4" key="1">
    <citation type="journal article" date="2015" name="Appl. Environ. Microbiol.">
        <title>Nanoarchaeota, Their Sulfolobales Host, and Nanoarchaeota Virus Distribution across Yellowstone National Park Hot Springs.</title>
        <authorList>
            <person name="Munson-McGee J.H."/>
            <person name="Field E.K."/>
            <person name="Bateson M."/>
            <person name="Rooney C."/>
            <person name="Stepanauskas R."/>
            <person name="Young M.J."/>
        </authorList>
    </citation>
    <scope>NUCLEOTIDE SEQUENCE [LARGE SCALE GENOMIC DNA]</scope>
    <source>
        <strain evidence="3">SCGC AC-742_N10</strain>
    </source>
</reference>
<organism evidence="3 4">
    <name type="scientific">Acidianus hospitalis</name>
    <dbReference type="NCBI Taxonomy" id="563177"/>
    <lineage>
        <taxon>Archaea</taxon>
        <taxon>Thermoproteota</taxon>
        <taxon>Thermoprotei</taxon>
        <taxon>Sulfolobales</taxon>
        <taxon>Sulfolobaceae</taxon>
        <taxon>Acidianus</taxon>
    </lineage>
</organism>
<comment type="caution">
    <text evidence="3">The sequence shown here is derived from an EMBL/GenBank/DDBJ whole genome shotgun (WGS) entry which is preliminary data.</text>
</comment>
<protein>
    <submittedName>
        <fullName evidence="3">ATPase</fullName>
    </submittedName>
</protein>
<dbReference type="Proteomes" id="UP000245638">
    <property type="component" value="Unassembled WGS sequence"/>
</dbReference>